<evidence type="ECO:0000313" key="1">
    <source>
        <dbReference type="EMBL" id="KAG8591348.1"/>
    </source>
</evidence>
<dbReference type="Proteomes" id="UP000824782">
    <property type="component" value="Unassembled WGS sequence"/>
</dbReference>
<accession>A0AAV7D2E1</accession>
<name>A0AAV7D2E1_ENGPU</name>
<protein>
    <submittedName>
        <fullName evidence="1">Uncharacterized protein</fullName>
    </submittedName>
</protein>
<keyword evidence="2" id="KW-1185">Reference proteome</keyword>
<dbReference type="EMBL" id="WNYA01000001">
    <property type="protein sequence ID" value="KAG8591348.1"/>
    <property type="molecule type" value="Genomic_DNA"/>
</dbReference>
<gene>
    <name evidence="1" type="ORF">GDO81_000136</name>
</gene>
<proteinExistence type="predicted"/>
<reference evidence="1" key="1">
    <citation type="thesis" date="2020" institute="ProQuest LLC" country="789 East Eisenhower Parkway, Ann Arbor, MI, USA">
        <title>Comparative Genomics and Chromosome Evolution.</title>
        <authorList>
            <person name="Mudd A.B."/>
        </authorList>
    </citation>
    <scope>NUCLEOTIDE SEQUENCE</scope>
    <source>
        <strain evidence="1">237g6f4</strain>
        <tissue evidence="1">Blood</tissue>
    </source>
</reference>
<evidence type="ECO:0000313" key="2">
    <source>
        <dbReference type="Proteomes" id="UP000824782"/>
    </source>
</evidence>
<sequence length="105" mass="12096">MSVHVYIYIYIYIPVSLPPLKASVPVLTTLSFTYIHSFLNHCSLSYSWLHPLCLSSHCSSLLIETEREEEGGSRMCHNLLLQLFLFIKTQTCKQRSMESLQTAQK</sequence>
<dbReference type="AlphaFoldDB" id="A0AAV7D2E1"/>
<comment type="caution">
    <text evidence="1">The sequence shown here is derived from an EMBL/GenBank/DDBJ whole genome shotgun (WGS) entry which is preliminary data.</text>
</comment>
<organism evidence="1 2">
    <name type="scientific">Engystomops pustulosus</name>
    <name type="common">Tungara frog</name>
    <name type="synonym">Physalaemus pustulosus</name>
    <dbReference type="NCBI Taxonomy" id="76066"/>
    <lineage>
        <taxon>Eukaryota</taxon>
        <taxon>Metazoa</taxon>
        <taxon>Chordata</taxon>
        <taxon>Craniata</taxon>
        <taxon>Vertebrata</taxon>
        <taxon>Euteleostomi</taxon>
        <taxon>Amphibia</taxon>
        <taxon>Batrachia</taxon>
        <taxon>Anura</taxon>
        <taxon>Neobatrachia</taxon>
        <taxon>Hyloidea</taxon>
        <taxon>Leptodactylidae</taxon>
        <taxon>Leiuperinae</taxon>
        <taxon>Engystomops</taxon>
    </lineage>
</organism>